<proteinExistence type="predicted"/>
<dbReference type="EMBL" id="CP024767">
    <property type="protein sequence ID" value="QAY86849.1"/>
    <property type="molecule type" value="Genomic_DNA"/>
</dbReference>
<accession>A0A4P6G5M4</accession>
<name>A0A4P6G5M4_9PSED</name>
<sequence>MGMPLWTLCVRSWDAERPGLHSHAGAWERSVPCFTLQISFSLGHGLTLRRQFTHQHNRRQPLPGD</sequence>
<protein>
    <submittedName>
        <fullName evidence="1">Uncharacterized protein</fullName>
    </submittedName>
</protein>
<gene>
    <name evidence="1" type="ORF">CUN61_24140</name>
</gene>
<evidence type="ECO:0000313" key="2">
    <source>
        <dbReference type="Proteomes" id="UP000291121"/>
    </source>
</evidence>
<organism evidence="1 2">
    <name type="scientific">Pseudomonas arsenicoxydans</name>
    <dbReference type="NCBI Taxonomy" id="702115"/>
    <lineage>
        <taxon>Bacteria</taxon>
        <taxon>Pseudomonadati</taxon>
        <taxon>Pseudomonadota</taxon>
        <taxon>Gammaproteobacteria</taxon>
        <taxon>Pseudomonadales</taxon>
        <taxon>Pseudomonadaceae</taxon>
        <taxon>Pseudomonas</taxon>
    </lineage>
</organism>
<dbReference type="AlphaFoldDB" id="A0A4P6G5M4"/>
<evidence type="ECO:0000313" key="1">
    <source>
        <dbReference type="EMBL" id="QAY86849.1"/>
    </source>
</evidence>
<keyword evidence="2" id="KW-1185">Reference proteome</keyword>
<reference evidence="1 2" key="1">
    <citation type="submission" date="2017-11" db="EMBL/GenBank/DDBJ databases">
        <title>Genome sequence of Pseudomonas arsenicoxydans ACM1.</title>
        <authorList>
            <person name="Nascimento F.X."/>
        </authorList>
    </citation>
    <scope>NUCLEOTIDE SEQUENCE [LARGE SCALE GENOMIC DNA]</scope>
    <source>
        <strain evidence="1 2">ACM1</strain>
    </source>
</reference>
<dbReference type="Proteomes" id="UP000291121">
    <property type="component" value="Chromosome"/>
</dbReference>